<dbReference type="RefSeq" id="WP_133403715.1">
    <property type="nucleotide sequence ID" value="NZ_SMTK01000003.1"/>
</dbReference>
<dbReference type="AlphaFoldDB" id="A0A4R5TWC1"/>
<evidence type="ECO:0000313" key="1">
    <source>
        <dbReference type="EMBL" id="TDK25446.1"/>
    </source>
</evidence>
<evidence type="ECO:0000313" key="2">
    <source>
        <dbReference type="Proteomes" id="UP000295411"/>
    </source>
</evidence>
<accession>A0A4R5TWC1</accession>
<proteinExistence type="predicted"/>
<dbReference type="OrthoDB" id="9820635at2"/>
<protein>
    <submittedName>
        <fullName evidence="1">Uncharacterized protein</fullName>
    </submittedName>
</protein>
<dbReference type="EMBL" id="SMTK01000003">
    <property type="protein sequence ID" value="TDK25446.1"/>
    <property type="molecule type" value="Genomic_DNA"/>
</dbReference>
<gene>
    <name evidence="1" type="ORF">E2F48_09285</name>
</gene>
<keyword evidence="2" id="KW-1185">Reference proteome</keyword>
<sequence length="206" mass="22018">MHNAAQVVSRFGPTLDRVAGLIDTAAQKAVVHFLSEYQPEEFVRREIYRHATRDRVWNLLLGNPVFVDTGITAVPSNKGGYLSAEGIGRISILTRPPGVTLLPGTDPEQGALFDLPDAGDGLLPSRELWSVQALQTAIYWDPTTTGSLRRATLSVGYDLAKIHAVVLSEVLLNPRGPGAPGLRSPGLVEVPLEGFDDLFAPGGGAD</sequence>
<dbReference type="Proteomes" id="UP000295411">
    <property type="component" value="Unassembled WGS sequence"/>
</dbReference>
<reference evidence="1 2" key="1">
    <citation type="submission" date="2019-03" db="EMBL/GenBank/DDBJ databases">
        <title>Arthrobacter sp. nov., an bacterium isolated from biocrust in Mu Us Desert.</title>
        <authorList>
            <person name="Lixiong L."/>
        </authorList>
    </citation>
    <scope>NUCLEOTIDE SEQUENCE [LARGE SCALE GENOMIC DNA]</scope>
    <source>
        <strain evidence="1 2">SLN-3</strain>
    </source>
</reference>
<name>A0A4R5TWC1_9MICC</name>
<organism evidence="1 2">
    <name type="scientific">Arthrobacter crusticola</name>
    <dbReference type="NCBI Taxonomy" id="2547960"/>
    <lineage>
        <taxon>Bacteria</taxon>
        <taxon>Bacillati</taxon>
        <taxon>Actinomycetota</taxon>
        <taxon>Actinomycetes</taxon>
        <taxon>Micrococcales</taxon>
        <taxon>Micrococcaceae</taxon>
        <taxon>Arthrobacter</taxon>
    </lineage>
</organism>
<comment type="caution">
    <text evidence="1">The sequence shown here is derived from an EMBL/GenBank/DDBJ whole genome shotgun (WGS) entry which is preliminary data.</text>
</comment>